<feature type="region of interest" description="Disordered" evidence="6">
    <location>
        <begin position="176"/>
        <end position="200"/>
    </location>
</feature>
<comment type="subcellular location">
    <subcellularLocation>
        <location evidence="1">Membrane</location>
        <topology evidence="1">Single-pass membrane protein</topology>
    </subcellularLocation>
</comment>
<feature type="compositionally biased region" description="Basic and acidic residues" evidence="6">
    <location>
        <begin position="728"/>
        <end position="741"/>
    </location>
</feature>
<dbReference type="Pfam" id="PF00168">
    <property type="entry name" value="C2"/>
    <property type="match status" value="2"/>
</dbReference>
<keyword evidence="4 7" id="KW-1133">Transmembrane helix</keyword>
<dbReference type="SMART" id="SM00239">
    <property type="entry name" value="C2"/>
    <property type="match status" value="2"/>
</dbReference>
<dbReference type="InterPro" id="IPR000008">
    <property type="entry name" value="C2_dom"/>
</dbReference>
<evidence type="ECO:0000256" key="6">
    <source>
        <dbReference type="SAM" id="MobiDB-lite"/>
    </source>
</evidence>
<dbReference type="GO" id="GO:0061025">
    <property type="term" value="P:membrane fusion"/>
    <property type="evidence" value="ECO:0007669"/>
    <property type="project" value="TreeGrafter"/>
</dbReference>
<dbReference type="GO" id="GO:0016020">
    <property type="term" value="C:membrane"/>
    <property type="evidence" value="ECO:0007669"/>
    <property type="project" value="UniProtKB-SubCell"/>
</dbReference>
<dbReference type="CDD" id="cd08374">
    <property type="entry name" value="C2F_Ferlin"/>
    <property type="match status" value="1"/>
</dbReference>
<keyword evidence="2 7" id="KW-0812">Transmembrane</keyword>
<dbReference type="InterPro" id="IPR037721">
    <property type="entry name" value="Ferlin"/>
</dbReference>
<evidence type="ECO:0000256" key="4">
    <source>
        <dbReference type="ARBA" id="ARBA00022989"/>
    </source>
</evidence>
<dbReference type="Pfam" id="PF22901">
    <property type="entry name" value="dsrm_Ferlin"/>
    <property type="match status" value="1"/>
</dbReference>
<feature type="region of interest" description="Disordered" evidence="6">
    <location>
        <begin position="798"/>
        <end position="827"/>
    </location>
</feature>
<evidence type="ECO:0000256" key="2">
    <source>
        <dbReference type="ARBA" id="ARBA00022692"/>
    </source>
</evidence>
<organism evidence="8 9">
    <name type="scientific">Corvus moneduloides</name>
    <name type="common">New Caledonian crow</name>
    <dbReference type="NCBI Taxonomy" id="1196302"/>
    <lineage>
        <taxon>Eukaryota</taxon>
        <taxon>Metazoa</taxon>
        <taxon>Chordata</taxon>
        <taxon>Craniata</taxon>
        <taxon>Vertebrata</taxon>
        <taxon>Euteleostomi</taxon>
        <taxon>Archelosauria</taxon>
        <taxon>Archosauria</taxon>
        <taxon>Dinosauria</taxon>
        <taxon>Saurischia</taxon>
        <taxon>Theropoda</taxon>
        <taxon>Coelurosauria</taxon>
        <taxon>Aves</taxon>
        <taxon>Neognathae</taxon>
        <taxon>Neoaves</taxon>
        <taxon>Telluraves</taxon>
        <taxon>Australaves</taxon>
        <taxon>Passeriformes</taxon>
        <taxon>Corvoidea</taxon>
        <taxon>Corvidae</taxon>
        <taxon>Corvus</taxon>
    </lineage>
</organism>
<dbReference type="Ensembl" id="ENSCMUT00000034810.1">
    <property type="protein sequence ID" value="ENSCMUP00000029191.1"/>
    <property type="gene ID" value="ENSCMUG00000017449.1"/>
</dbReference>
<feature type="region of interest" description="Disordered" evidence="6">
    <location>
        <begin position="728"/>
        <end position="751"/>
    </location>
</feature>
<keyword evidence="5 7" id="KW-0472">Membrane</keyword>
<dbReference type="PANTHER" id="PTHR12546:SF34">
    <property type="entry name" value="FER-1-LIKE PROTEIN 5"/>
    <property type="match status" value="1"/>
</dbReference>
<dbReference type="Pfam" id="PF16165">
    <property type="entry name" value="Ferlin_C"/>
    <property type="match status" value="1"/>
</dbReference>
<dbReference type="InterPro" id="IPR037724">
    <property type="entry name" value="C2E_Ferlin"/>
</dbReference>
<feature type="compositionally biased region" description="Gly residues" evidence="6">
    <location>
        <begin position="1"/>
        <end position="15"/>
    </location>
</feature>
<dbReference type="AlphaFoldDB" id="A0A8U7NZN5"/>
<dbReference type="CDD" id="cd04037">
    <property type="entry name" value="C2E_Ferlin"/>
    <property type="match status" value="1"/>
</dbReference>
<sequence>MGSAEGPGNGLGTGTEDGDRTGTRTGTKLRTGTEGRRQGQHRARDGRRDTDQARHLQPPSSGHQTPRGAPGQPRGDRSRVSRQVLAWGLRGLRGAVREPRLELQWGEQTLWTPPIEDIAANPNFPSNAFVLTLALPEEERLLPPIRLRLWDRADTERRLLLGQASVRGLGRYRCPPPRQEQLLGSGNPGNGSYTAEEEEEEERDWWSKFYASVEDKDARSPRGKNGDRLKIYGCELEAVPEFEGLQDFCQTFPLYKPGRPPLGVSQGLFRIYPVPEEPGVSPPARCFQRLPPSKPQECLVRVYIVRAFDLSPRDVTGLSDPYVRVALGKKTLGERDRYVPNTLEPVFGRMFELTATIPLEKDLRVTIMDHDKVPPDQEIGSTTIDLENRLLSHFRAHCGLPTLYHTAGPACWRDQLCPSRTLELLTGLRGLPAPLFNPQGTVVTLDGQSFELGHFAMKTPRQGGLVGVGGPDEDPGAVGTAGGQQGDSGGPGASPPVCPQGKVQMWVDIFPTSLGPPGPPVNIDPRKAEGYELRCVVWNVRDTELADTNLLGQRMSDIYVSGWLDGLPEQRQQTDIHYRSRDGRGAFNWRFVFPFEFLAAEKLCAIRHKEHVWSSDETLLKVPPKLILQVWDNDKFKADDLLGILELELTRLPRPAPTARLCRAGPQDLPWCSWPRCRAPVPARSPLNLFRRRRARGWWPCTMHEDSGQRLSGKLELTLELLRAQEAEERPVGKGREEPNKHPTLPEPKRPKSSFLWLQSPLSLVRHGVRWRWFLWAGLGLAAFLLLLLLRSFFPVSTSPGRPRCRPGTPAEVPVSPPAGLSHGEGG</sequence>
<dbReference type="OMA" id="SKLFWAI"/>
<dbReference type="SUPFAM" id="SSF49562">
    <property type="entry name" value="C2 domain (Calcium/lipid-binding domain, CaLB)"/>
    <property type="match status" value="2"/>
</dbReference>
<dbReference type="Gene3D" id="2.60.40.150">
    <property type="entry name" value="C2 domain"/>
    <property type="match status" value="2"/>
</dbReference>
<keyword evidence="9" id="KW-1185">Reference proteome</keyword>
<name>A0A8U7NZN5_CORMO</name>
<dbReference type="Proteomes" id="UP000694553">
    <property type="component" value="Unassembled WGS sequence"/>
</dbReference>
<evidence type="ECO:0000313" key="9">
    <source>
        <dbReference type="Proteomes" id="UP000694553"/>
    </source>
</evidence>
<evidence type="ECO:0000256" key="7">
    <source>
        <dbReference type="SAM" id="Phobius"/>
    </source>
</evidence>
<evidence type="ECO:0000313" key="8">
    <source>
        <dbReference type="Ensembl" id="ENSCMUP00000029191.1"/>
    </source>
</evidence>
<dbReference type="InterPro" id="IPR055072">
    <property type="entry name" value="Ferlin_DSRM"/>
</dbReference>
<dbReference type="InterPro" id="IPR035892">
    <property type="entry name" value="C2_domain_sf"/>
</dbReference>
<dbReference type="GO" id="GO:0007009">
    <property type="term" value="P:plasma membrane organization"/>
    <property type="evidence" value="ECO:0007669"/>
    <property type="project" value="TreeGrafter"/>
</dbReference>
<keyword evidence="3" id="KW-0677">Repeat</keyword>
<accession>A0A8U7NZN5</accession>
<protein>
    <submittedName>
        <fullName evidence="8">Uncharacterized protein</fullName>
    </submittedName>
</protein>
<evidence type="ECO:0000256" key="5">
    <source>
        <dbReference type="ARBA" id="ARBA00023136"/>
    </source>
</evidence>
<dbReference type="PROSITE" id="PS50004">
    <property type="entry name" value="C2"/>
    <property type="match status" value="2"/>
</dbReference>
<feature type="transmembrane region" description="Helical" evidence="7">
    <location>
        <begin position="773"/>
        <end position="794"/>
    </location>
</feature>
<reference evidence="9" key="1">
    <citation type="submission" date="2019-10" db="EMBL/GenBank/DDBJ databases">
        <title>Corvus moneduloides (New Caledonian crow) genome, bCorMon1, primary haplotype.</title>
        <authorList>
            <person name="Rutz C."/>
            <person name="Fungtammasan C."/>
            <person name="Mountcastle J."/>
            <person name="Formenti G."/>
            <person name="Chow W."/>
            <person name="Howe K."/>
            <person name="Steele M.P."/>
            <person name="Fernandes J."/>
            <person name="Gilbert M.T.P."/>
            <person name="Fedrigo O."/>
            <person name="Jarvis E.D."/>
            <person name="Gemmell N."/>
        </authorList>
    </citation>
    <scope>NUCLEOTIDE SEQUENCE [LARGE SCALE GENOMIC DNA]</scope>
</reference>
<feature type="region of interest" description="Disordered" evidence="6">
    <location>
        <begin position="1"/>
        <end position="80"/>
    </location>
</feature>
<reference evidence="8" key="2">
    <citation type="submission" date="2025-08" db="UniProtKB">
        <authorList>
            <consortium name="Ensembl"/>
        </authorList>
    </citation>
    <scope>IDENTIFICATION</scope>
</reference>
<evidence type="ECO:0000256" key="1">
    <source>
        <dbReference type="ARBA" id="ARBA00004167"/>
    </source>
</evidence>
<feature type="compositionally biased region" description="Basic and acidic residues" evidence="6">
    <location>
        <begin position="31"/>
        <end position="54"/>
    </location>
</feature>
<feature type="region of interest" description="Disordered" evidence="6">
    <location>
        <begin position="468"/>
        <end position="498"/>
    </location>
</feature>
<dbReference type="InterPro" id="IPR032362">
    <property type="entry name" value="Ferlin_C"/>
</dbReference>
<evidence type="ECO:0000256" key="3">
    <source>
        <dbReference type="ARBA" id="ARBA00022737"/>
    </source>
</evidence>
<reference evidence="8" key="3">
    <citation type="submission" date="2025-09" db="UniProtKB">
        <authorList>
            <consortium name="Ensembl"/>
        </authorList>
    </citation>
    <scope>IDENTIFICATION</scope>
</reference>
<feature type="compositionally biased region" description="Gly residues" evidence="6">
    <location>
        <begin position="479"/>
        <end position="492"/>
    </location>
</feature>
<proteinExistence type="predicted"/>
<dbReference type="PANTHER" id="PTHR12546">
    <property type="entry name" value="FER-1-LIKE"/>
    <property type="match status" value="1"/>
</dbReference>
<dbReference type="InterPro" id="IPR037725">
    <property type="entry name" value="C2F_Ferlin"/>
</dbReference>